<comment type="caution">
    <text evidence="2">The sequence shown here is derived from an EMBL/GenBank/DDBJ whole genome shotgun (WGS) entry which is preliminary data.</text>
</comment>
<feature type="region of interest" description="Disordered" evidence="1">
    <location>
        <begin position="128"/>
        <end position="175"/>
    </location>
</feature>
<protein>
    <submittedName>
        <fullName evidence="2">1825_t:CDS:1</fullName>
    </submittedName>
</protein>
<gene>
    <name evidence="2" type="ORF">FCALED_LOCUS15166</name>
</gene>
<evidence type="ECO:0000313" key="3">
    <source>
        <dbReference type="Proteomes" id="UP000789570"/>
    </source>
</evidence>
<dbReference type="EMBL" id="CAJVPQ010012971">
    <property type="protein sequence ID" value="CAG8733897.1"/>
    <property type="molecule type" value="Genomic_DNA"/>
</dbReference>
<sequence length="175" mass="20502">MDDIVPTQTNKKIVVGIVTITKDIQKITLHPTVELFKEHLESYIEKHSKGYIKDIGKHHWDSRFYSKFMTIVFPEVPEIKANAGIKIIEWKRNLWIAKAYTSLWKVDNTGLLTINTIIMKAMSREDKEERLKSQQIPTEDDDLKDDDRSNDYNGTVKEEISEENHYESENAMLFE</sequence>
<name>A0A9N9IH46_9GLOM</name>
<evidence type="ECO:0000313" key="2">
    <source>
        <dbReference type="EMBL" id="CAG8733897.1"/>
    </source>
</evidence>
<dbReference type="OrthoDB" id="2378787at2759"/>
<reference evidence="2" key="1">
    <citation type="submission" date="2021-06" db="EMBL/GenBank/DDBJ databases">
        <authorList>
            <person name="Kallberg Y."/>
            <person name="Tangrot J."/>
            <person name="Rosling A."/>
        </authorList>
    </citation>
    <scope>NUCLEOTIDE SEQUENCE</scope>
    <source>
        <strain evidence="2">UK204</strain>
    </source>
</reference>
<accession>A0A9N9IH46</accession>
<dbReference type="Proteomes" id="UP000789570">
    <property type="component" value="Unassembled WGS sequence"/>
</dbReference>
<organism evidence="2 3">
    <name type="scientific">Funneliformis caledonium</name>
    <dbReference type="NCBI Taxonomy" id="1117310"/>
    <lineage>
        <taxon>Eukaryota</taxon>
        <taxon>Fungi</taxon>
        <taxon>Fungi incertae sedis</taxon>
        <taxon>Mucoromycota</taxon>
        <taxon>Glomeromycotina</taxon>
        <taxon>Glomeromycetes</taxon>
        <taxon>Glomerales</taxon>
        <taxon>Glomeraceae</taxon>
        <taxon>Funneliformis</taxon>
    </lineage>
</organism>
<dbReference type="AlphaFoldDB" id="A0A9N9IH46"/>
<feature type="compositionally biased region" description="Basic and acidic residues" evidence="1">
    <location>
        <begin position="145"/>
        <end position="168"/>
    </location>
</feature>
<keyword evidence="3" id="KW-1185">Reference proteome</keyword>
<proteinExistence type="predicted"/>
<evidence type="ECO:0000256" key="1">
    <source>
        <dbReference type="SAM" id="MobiDB-lite"/>
    </source>
</evidence>